<dbReference type="AlphaFoldDB" id="A0A158L318"/>
<sequence>MRLLTQTQGARESKDYDEAGRIDMALLCRTLPFNDYDFYMCGPSGFMQSLYDGLRALNIADTRIHAESFGPASLKRHGDVIGDAAPSRVAATTATPVIFVKSGKEARWSPESGSLLDLAETRGLSPDFGCRGGSCGTCRTRIVEGAVAYLNTPDFKVTDDEALLCCSVPANEESGGSARLLLDL</sequence>
<protein>
    <submittedName>
        <fullName evidence="2">Oxidoreductase FAD/NAD(P)-binding subunit</fullName>
    </submittedName>
</protein>
<evidence type="ECO:0000313" key="3">
    <source>
        <dbReference type="Proteomes" id="UP000054925"/>
    </source>
</evidence>
<dbReference type="InterPro" id="IPR039261">
    <property type="entry name" value="FNR_nucleotide-bd"/>
</dbReference>
<accession>A0A158L318</accession>
<proteinExistence type="predicted"/>
<dbReference type="InterPro" id="IPR012675">
    <property type="entry name" value="Beta-grasp_dom_sf"/>
</dbReference>
<dbReference type="Proteomes" id="UP000054925">
    <property type="component" value="Unassembled WGS sequence"/>
</dbReference>
<evidence type="ECO:0000313" key="2">
    <source>
        <dbReference type="EMBL" id="SAL87041.1"/>
    </source>
</evidence>
<organism evidence="2 3">
    <name type="scientific">Caballeronia terrestris</name>
    <dbReference type="NCBI Taxonomy" id="1226301"/>
    <lineage>
        <taxon>Bacteria</taxon>
        <taxon>Pseudomonadati</taxon>
        <taxon>Pseudomonadota</taxon>
        <taxon>Betaproteobacteria</taxon>
        <taxon>Burkholderiales</taxon>
        <taxon>Burkholderiaceae</taxon>
        <taxon>Caballeronia</taxon>
    </lineage>
</organism>
<dbReference type="PANTHER" id="PTHR30212">
    <property type="entry name" value="PROTEIN YIIM"/>
    <property type="match status" value="1"/>
</dbReference>
<dbReference type="InterPro" id="IPR052353">
    <property type="entry name" value="Benzoxazolinone_Detox_Enz"/>
</dbReference>
<dbReference type="SUPFAM" id="SSF52343">
    <property type="entry name" value="Ferredoxin reductase-like, C-terminal NADP-linked domain"/>
    <property type="match status" value="1"/>
</dbReference>
<dbReference type="GO" id="GO:0051537">
    <property type="term" value="F:2 iron, 2 sulfur cluster binding"/>
    <property type="evidence" value="ECO:0007669"/>
    <property type="project" value="InterPro"/>
</dbReference>
<dbReference type="InterPro" id="IPR001041">
    <property type="entry name" value="2Fe-2S_ferredoxin-type"/>
</dbReference>
<dbReference type="Pfam" id="PF00111">
    <property type="entry name" value="Fer2"/>
    <property type="match status" value="1"/>
</dbReference>
<evidence type="ECO:0000259" key="1">
    <source>
        <dbReference type="PROSITE" id="PS51085"/>
    </source>
</evidence>
<dbReference type="SUPFAM" id="SSF54292">
    <property type="entry name" value="2Fe-2S ferredoxin-like"/>
    <property type="match status" value="1"/>
</dbReference>
<reference evidence="2" key="1">
    <citation type="submission" date="2016-01" db="EMBL/GenBank/DDBJ databases">
        <authorList>
            <person name="Peeters C."/>
        </authorList>
    </citation>
    <scope>NUCLEOTIDE SEQUENCE [LARGE SCALE GENOMIC DNA]</scope>
    <source>
        <strain evidence="2">LMG 22937</strain>
    </source>
</reference>
<dbReference type="InterPro" id="IPR006058">
    <property type="entry name" value="2Fe2S_fd_BS"/>
</dbReference>
<feature type="domain" description="2Fe-2S ferredoxin-type" evidence="1">
    <location>
        <begin position="95"/>
        <end position="184"/>
    </location>
</feature>
<dbReference type="PROSITE" id="PS51085">
    <property type="entry name" value="2FE2S_FER_2"/>
    <property type="match status" value="1"/>
</dbReference>
<dbReference type="Gene3D" id="3.40.50.80">
    <property type="entry name" value="Nucleotide-binding domain of ferredoxin-NADP reductase (FNR) module"/>
    <property type="match status" value="1"/>
</dbReference>
<gene>
    <name evidence="2" type="ORF">AWB67_07334</name>
</gene>
<dbReference type="EMBL" id="FCOL02000293">
    <property type="protein sequence ID" value="SAL87041.1"/>
    <property type="molecule type" value="Genomic_DNA"/>
</dbReference>
<dbReference type="PROSITE" id="PS00197">
    <property type="entry name" value="2FE2S_FER_1"/>
    <property type="match status" value="1"/>
</dbReference>
<keyword evidence="3" id="KW-1185">Reference proteome</keyword>
<name>A0A158L318_9BURK</name>
<dbReference type="InterPro" id="IPR036010">
    <property type="entry name" value="2Fe-2S_ferredoxin-like_sf"/>
</dbReference>
<dbReference type="Gene3D" id="3.10.20.30">
    <property type="match status" value="1"/>
</dbReference>
<dbReference type="CDD" id="cd00207">
    <property type="entry name" value="fer2"/>
    <property type="match status" value="1"/>
</dbReference>
<comment type="caution">
    <text evidence="2">The sequence shown here is derived from an EMBL/GenBank/DDBJ whole genome shotgun (WGS) entry which is preliminary data.</text>
</comment>
<dbReference type="PANTHER" id="PTHR30212:SF2">
    <property type="entry name" value="PROTEIN YIIM"/>
    <property type="match status" value="1"/>
</dbReference>